<dbReference type="PROSITE" id="PS50878">
    <property type="entry name" value="RT_POL"/>
    <property type="match status" value="1"/>
</dbReference>
<dbReference type="EMBL" id="LRGB01002761">
    <property type="protein sequence ID" value="KZS06391.1"/>
    <property type="molecule type" value="Genomic_DNA"/>
</dbReference>
<evidence type="ECO:0008006" key="11">
    <source>
        <dbReference type="Google" id="ProtNLM"/>
    </source>
</evidence>
<dbReference type="InterPro" id="IPR043128">
    <property type="entry name" value="Rev_trsase/Diguanyl_cyclase"/>
</dbReference>
<dbReference type="InterPro" id="IPR041577">
    <property type="entry name" value="RT_RNaseH_2"/>
</dbReference>
<comment type="caution">
    <text evidence="9">The sequence shown here is derived from an EMBL/GenBank/DDBJ whole genome shotgun (WGS) entry which is preliminary data.</text>
</comment>
<reference evidence="9 10" key="1">
    <citation type="submission" date="2016-03" db="EMBL/GenBank/DDBJ databases">
        <title>EvidentialGene: Evidence-directed Construction of Genes on Genomes.</title>
        <authorList>
            <person name="Gilbert D.G."/>
            <person name="Choi J.-H."/>
            <person name="Mockaitis K."/>
            <person name="Colbourne J."/>
            <person name="Pfrender M."/>
        </authorList>
    </citation>
    <scope>NUCLEOTIDE SEQUENCE [LARGE SCALE GENOMIC DNA]</scope>
    <source>
        <strain evidence="9 10">Xinb3</strain>
        <tissue evidence="9">Complete organism</tissue>
    </source>
</reference>
<dbReference type="GO" id="GO:0071897">
    <property type="term" value="P:DNA biosynthetic process"/>
    <property type="evidence" value="ECO:0007669"/>
    <property type="project" value="UniProtKB-ARBA"/>
</dbReference>
<dbReference type="GO" id="GO:0042575">
    <property type="term" value="C:DNA polymerase complex"/>
    <property type="evidence" value="ECO:0007669"/>
    <property type="project" value="UniProtKB-ARBA"/>
</dbReference>
<dbReference type="InterPro" id="IPR001878">
    <property type="entry name" value="Znf_CCHC"/>
</dbReference>
<dbReference type="FunFam" id="3.30.70.270:FF:000023">
    <property type="entry name" value="Pol"/>
    <property type="match status" value="1"/>
</dbReference>
<feature type="domain" description="Reverse transcriptase" evidence="8">
    <location>
        <begin position="440"/>
        <end position="617"/>
    </location>
</feature>
<dbReference type="OrthoDB" id="6388921at2759"/>
<evidence type="ECO:0000259" key="7">
    <source>
        <dbReference type="PROSITE" id="PS50158"/>
    </source>
</evidence>
<dbReference type="Gene3D" id="3.10.10.10">
    <property type="entry name" value="HIV Type 1 Reverse Transcriptase, subunit A, domain 1"/>
    <property type="match status" value="1"/>
</dbReference>
<dbReference type="Pfam" id="PF00098">
    <property type="entry name" value="zf-CCHC"/>
    <property type="match status" value="1"/>
</dbReference>
<gene>
    <name evidence="9" type="ORF">APZ42_030169</name>
</gene>
<keyword evidence="2" id="KW-0378">Hydrolase</keyword>
<dbReference type="GO" id="GO:0003677">
    <property type="term" value="F:DNA binding"/>
    <property type="evidence" value="ECO:0007669"/>
    <property type="project" value="UniProtKB-KW"/>
</dbReference>
<keyword evidence="5" id="KW-0479">Metal-binding</keyword>
<dbReference type="GO" id="GO:0004190">
    <property type="term" value="F:aspartic-type endopeptidase activity"/>
    <property type="evidence" value="ECO:0007669"/>
    <property type="project" value="UniProtKB-KW"/>
</dbReference>
<keyword evidence="4" id="KW-0511">Multifunctional enzyme</keyword>
<proteinExistence type="predicted"/>
<sequence>MASALKFPDPFNFLASNLAVEWAQWRKQFEWYILATRKGEKDEDVLVGVLLSLLGREGVKIYETFVFAAAADAKKIEPVLYHFSDYLAPLKSEVFDRFRFNKRIQQPGEPFDTWLVELRSMVKSCNYGTDAVVNSILRDQIVLGVASDHIREKSLYEAGLSLASACTIDKPSQDRPQQRQNASGVQRQGGTGSCQNCGRQHGKGACAARNVTCFKCGKSGHFARWCTQPGTQQSQHNSHNARQMAPSPAQPQADTRQRPAQKGTYVQQRLHSMELEGEMPQEEIRYLDEEYVTHELKSSEEGEEWHEDLPVNGSVPVRFKLDSGATCNVLPLEAVRLIHVSAKLIPGPRVRNYGAKGGYLKVMGVFMGIDAVTMDSPVVLPAIVKEFIDVFEGNGKRPLQHDIKLAKGANCVNPVVCAAGRLPFRLEEKVYKKLDQMVSDGIIAPVVEPTEWVSRMMVVGKPDGDVRICLDPSELNKAIQRQHFSVPTVEQLFGKIGRTKYFCSLDAASGFYEIPITDEASYLCTMATPKGRFRYLRLPFGLKSAPEVYLQVMSDLFGDLSGVIIYFDDFLVTGESIAELELNLRQVFVRCREHNLKLQFKKCRFFLQQLPWLGHVIGHGSLRPDPEKVEAIVNMPDPTDKQSLQPLLGMVTYLDKFCKDLATLTRPFRDILKKDAAWSWDEQQRQAMKTLKTVLSSLPVLRLFDVNKSVLLSEDACPVGLGAVLIQEGQPIAFSSTTLTAIQRRYCQIEKELLAIQFGLMRFRQYVYGQHVVVESDHKPLVGQLDKPIAACSPRIQRMRLQLQRFDFQAVYKPRKELFIADTLSRAPSPRLFDDDVTADCEEQVHHVIASIAPAESTRRRYAEATYNDPTLRLLRSVMEAGWPEHKHQCPPSVKPYCQVRHELSSAGGVILMGTRLVVPFALHKEALEGIHDGHFDAYSKWPCVVPLKSTTSSAIINEMSRFFCDFGRPEELESDNGTQFCSAEFREFCCVMGQLFARLRCPQRFRRRPFCCKDVIYAVIFRLFRLSCLKFVPSAVVRKELSARQSQAAFSQPHPPSTRASALIVGQLVRALVKGRWLHGVIHYVCPEPQSYLVRLDDGRLFRRTRWAINVDNGAVSLPHQAVSGKMVQPSVPHGSRFSQPSREATMSNPALEVQVPVLAAVPTPVRTPAPAAQTAPATPLLQRYPCPALWAMNATICDCSQAKMKGFLNFGDENCQIIEDPSPPKAVIYTLLYHVPENKRFPEYMCSIWFAHRSVNTDFFGWHTHGQRKWPVKATPEICHQMKEFRKYGNLVNNPAGLRKFTYDLYPNIQPLWMRTTTQTMQN</sequence>
<dbReference type="InterPro" id="IPR012337">
    <property type="entry name" value="RNaseH-like_sf"/>
</dbReference>
<dbReference type="InterPro" id="IPR043502">
    <property type="entry name" value="DNA/RNA_pol_sf"/>
</dbReference>
<dbReference type="Proteomes" id="UP000076858">
    <property type="component" value="Unassembled WGS sequence"/>
</dbReference>
<dbReference type="Pfam" id="PF00078">
    <property type="entry name" value="RVT_1"/>
    <property type="match status" value="1"/>
</dbReference>
<keyword evidence="5" id="KW-0862">Zinc</keyword>
<evidence type="ECO:0000256" key="4">
    <source>
        <dbReference type="ARBA" id="ARBA00023268"/>
    </source>
</evidence>
<feature type="compositionally biased region" description="Polar residues" evidence="6">
    <location>
        <begin position="229"/>
        <end position="241"/>
    </location>
</feature>
<dbReference type="SUPFAM" id="SSF53098">
    <property type="entry name" value="Ribonuclease H-like"/>
    <property type="match status" value="1"/>
</dbReference>
<dbReference type="SUPFAM" id="SSF56672">
    <property type="entry name" value="DNA/RNA polymerases"/>
    <property type="match status" value="1"/>
</dbReference>
<keyword evidence="1" id="KW-0645">Protease</keyword>
<dbReference type="InterPro" id="IPR036397">
    <property type="entry name" value="RNaseH_sf"/>
</dbReference>
<dbReference type="Gene3D" id="3.30.420.10">
    <property type="entry name" value="Ribonuclease H-like superfamily/Ribonuclease H"/>
    <property type="match status" value="1"/>
</dbReference>
<keyword evidence="3" id="KW-0238">DNA-binding</keyword>
<dbReference type="PANTHER" id="PTHR37984">
    <property type="entry name" value="PROTEIN CBG26694"/>
    <property type="match status" value="1"/>
</dbReference>
<dbReference type="Gene3D" id="4.10.60.10">
    <property type="entry name" value="Zinc finger, CCHC-type"/>
    <property type="match status" value="1"/>
</dbReference>
<organism evidence="9 10">
    <name type="scientific">Daphnia magna</name>
    <dbReference type="NCBI Taxonomy" id="35525"/>
    <lineage>
        <taxon>Eukaryota</taxon>
        <taxon>Metazoa</taxon>
        <taxon>Ecdysozoa</taxon>
        <taxon>Arthropoda</taxon>
        <taxon>Crustacea</taxon>
        <taxon>Branchiopoda</taxon>
        <taxon>Diplostraca</taxon>
        <taxon>Cladocera</taxon>
        <taxon>Anomopoda</taxon>
        <taxon>Daphniidae</taxon>
        <taxon>Daphnia</taxon>
    </lineage>
</organism>
<feature type="region of interest" description="Disordered" evidence="6">
    <location>
        <begin position="169"/>
        <end position="195"/>
    </location>
</feature>
<evidence type="ECO:0000313" key="10">
    <source>
        <dbReference type="Proteomes" id="UP000076858"/>
    </source>
</evidence>
<feature type="domain" description="CCHC-type" evidence="7">
    <location>
        <begin position="213"/>
        <end position="228"/>
    </location>
</feature>
<keyword evidence="2" id="KW-0064">Aspartyl protease</keyword>
<evidence type="ECO:0000259" key="8">
    <source>
        <dbReference type="PROSITE" id="PS50878"/>
    </source>
</evidence>
<evidence type="ECO:0000313" key="9">
    <source>
        <dbReference type="EMBL" id="KZS06391.1"/>
    </source>
</evidence>
<dbReference type="GO" id="GO:0006508">
    <property type="term" value="P:proteolysis"/>
    <property type="evidence" value="ECO:0007669"/>
    <property type="project" value="UniProtKB-KW"/>
</dbReference>
<dbReference type="SMART" id="SM00343">
    <property type="entry name" value="ZnF_C2HC"/>
    <property type="match status" value="1"/>
</dbReference>
<dbReference type="InterPro" id="IPR050951">
    <property type="entry name" value="Retrovirus_Pol_polyprotein"/>
</dbReference>
<dbReference type="InterPro" id="IPR000477">
    <property type="entry name" value="RT_dom"/>
</dbReference>
<dbReference type="GO" id="GO:0008270">
    <property type="term" value="F:zinc ion binding"/>
    <property type="evidence" value="ECO:0007669"/>
    <property type="project" value="UniProtKB-KW"/>
</dbReference>
<accession>A0A164P005</accession>
<dbReference type="CDD" id="cd09274">
    <property type="entry name" value="RNase_HI_RT_Ty3"/>
    <property type="match status" value="1"/>
</dbReference>
<feature type="region of interest" description="Disordered" evidence="6">
    <location>
        <begin position="229"/>
        <end position="263"/>
    </location>
</feature>
<protein>
    <recommendedName>
        <fullName evidence="11">Reverse transcriptase</fullName>
    </recommendedName>
</protein>
<evidence type="ECO:0000256" key="3">
    <source>
        <dbReference type="ARBA" id="ARBA00023125"/>
    </source>
</evidence>
<name>A0A164P005_9CRUS</name>
<evidence type="ECO:0000256" key="1">
    <source>
        <dbReference type="ARBA" id="ARBA00022670"/>
    </source>
</evidence>
<dbReference type="Gene3D" id="3.30.70.270">
    <property type="match status" value="2"/>
</dbReference>
<dbReference type="CDD" id="cd01647">
    <property type="entry name" value="RT_LTR"/>
    <property type="match status" value="1"/>
</dbReference>
<dbReference type="InterPro" id="IPR036875">
    <property type="entry name" value="Znf_CCHC_sf"/>
</dbReference>
<dbReference type="Pfam" id="PF17919">
    <property type="entry name" value="RT_RNaseH_2"/>
    <property type="match status" value="1"/>
</dbReference>
<dbReference type="PANTHER" id="PTHR37984:SF5">
    <property type="entry name" value="PROTEIN NYNRIN-LIKE"/>
    <property type="match status" value="1"/>
</dbReference>
<keyword evidence="5" id="KW-0863">Zinc-finger</keyword>
<evidence type="ECO:0000256" key="2">
    <source>
        <dbReference type="ARBA" id="ARBA00022750"/>
    </source>
</evidence>
<keyword evidence="10" id="KW-1185">Reference proteome</keyword>
<dbReference type="SUPFAM" id="SSF57756">
    <property type="entry name" value="Retrovirus zinc finger-like domains"/>
    <property type="match status" value="1"/>
</dbReference>
<dbReference type="STRING" id="35525.A0A164P005"/>
<evidence type="ECO:0000256" key="5">
    <source>
        <dbReference type="PROSITE-ProRule" id="PRU00047"/>
    </source>
</evidence>
<evidence type="ECO:0000256" key="6">
    <source>
        <dbReference type="SAM" id="MobiDB-lite"/>
    </source>
</evidence>
<dbReference type="PROSITE" id="PS50158">
    <property type="entry name" value="ZF_CCHC"/>
    <property type="match status" value="1"/>
</dbReference>